<protein>
    <submittedName>
        <fullName evidence="3">Wobble nucleotide-excising tRNase</fullName>
    </submittedName>
</protein>
<name>A0A1G9EKE6_9GAMM</name>
<dbReference type="Pfam" id="PF13166">
    <property type="entry name" value="AAA_13"/>
    <property type="match status" value="1"/>
</dbReference>
<evidence type="ECO:0000256" key="1">
    <source>
        <dbReference type="SAM" id="Coils"/>
    </source>
</evidence>
<organism evidence="3 4">
    <name type="scientific">Microbulbifer yueqingensis</name>
    <dbReference type="NCBI Taxonomy" id="658219"/>
    <lineage>
        <taxon>Bacteria</taxon>
        <taxon>Pseudomonadati</taxon>
        <taxon>Pseudomonadota</taxon>
        <taxon>Gammaproteobacteria</taxon>
        <taxon>Cellvibrionales</taxon>
        <taxon>Microbulbiferaceae</taxon>
        <taxon>Microbulbifer</taxon>
    </lineage>
</organism>
<dbReference type="InterPro" id="IPR027417">
    <property type="entry name" value="P-loop_NTPase"/>
</dbReference>
<dbReference type="SUPFAM" id="SSF52540">
    <property type="entry name" value="P-loop containing nucleoside triphosphate hydrolases"/>
    <property type="match status" value="1"/>
</dbReference>
<dbReference type="OrthoDB" id="9795565at2"/>
<dbReference type="GO" id="GO:0000731">
    <property type="term" value="P:DNA synthesis involved in DNA repair"/>
    <property type="evidence" value="ECO:0007669"/>
    <property type="project" value="TreeGrafter"/>
</dbReference>
<dbReference type="RefSeq" id="WP_091516748.1">
    <property type="nucleotide sequence ID" value="NZ_FNFH01000008.1"/>
</dbReference>
<dbReference type="InterPro" id="IPR026866">
    <property type="entry name" value="CR006_AAA"/>
</dbReference>
<evidence type="ECO:0000259" key="2">
    <source>
        <dbReference type="Pfam" id="PF13166"/>
    </source>
</evidence>
<keyword evidence="4" id="KW-1185">Reference proteome</keyword>
<dbReference type="GO" id="GO:0006302">
    <property type="term" value="P:double-strand break repair"/>
    <property type="evidence" value="ECO:0007669"/>
    <property type="project" value="TreeGrafter"/>
</dbReference>
<accession>A0A1G9EKE6</accession>
<evidence type="ECO:0000313" key="3">
    <source>
        <dbReference type="EMBL" id="SDK76543.1"/>
    </source>
</evidence>
<feature type="coiled-coil region" evidence="1">
    <location>
        <begin position="440"/>
        <end position="467"/>
    </location>
</feature>
<sequence length="752" mass="86777">MLKSLKKIQSFGVFNNFSSSSELEDFNEKNIIYGWNYSGKTTFSRVFSTLEHRATHPDFPAGKFTFDLTDGTKLDEHNFKDNAPLVRVFNSEFIENNLSWDGESFNPILLLGEDTIEAEKKIEKLSISVERCRTGYKKKKNVDKEIEKLVSSLKTNTAKQIKNTLNIVEAYTATHLDKTIALLPKPISQSVLSDSEVTSKLKKALATDTDRLEKVQSISIQLGARGFFDKCNAKLKETPSFSSVIEYLRDNPAISDWIEKGLSINEGKTNCEFCGGKIEEKRIRDFKSHFSKDLARYKEELKSLMRHAEKLPKTYVHLNENQLYPEFRTNIEELNVRIESSIEEYNHQIERLINNLKAKHDAPFSEVGEILYSSGPEDLIRELLKRINDAIYRSNKATENFDDQKQVAIDELKKHYAATFLIDNEIDRKVAKRKILSNHKKKYRSIAENFKAEVQELQASISKAQKGREVLNEYISNFLGRDEIRIEVVEIDGYERFRLSREGSLAKNLSEGEKSAIAFSFFLTKLAELKELNQVIVYIDDPISSLDSNHIFQVNALIKDYFFGKFENQDGGSLQWQCKCKQIFISTHNFEFFSLLKELPLGNKKSAYFQVKRVSSKESKIVNLPKSIEMYSSEYHYLFSIIYRFHESEDKEDLELLLSIPNAVRRFVELYTYSRIPSFTRDTVDQRAEQLFGAQKSKRILKVLHYFSHLNNIERLANNSDLVCDIGNAVDDIMKHLQTDKAHYEALLSSVA</sequence>
<dbReference type="EMBL" id="FNFH01000008">
    <property type="protein sequence ID" value="SDK76543.1"/>
    <property type="molecule type" value="Genomic_DNA"/>
</dbReference>
<keyword evidence="1" id="KW-0175">Coiled coil</keyword>
<proteinExistence type="predicted"/>
<dbReference type="PANTHER" id="PTHR32182:SF0">
    <property type="entry name" value="DNA REPLICATION AND REPAIR PROTEIN RECF"/>
    <property type="match status" value="1"/>
</dbReference>
<dbReference type="Gene3D" id="3.40.50.300">
    <property type="entry name" value="P-loop containing nucleotide triphosphate hydrolases"/>
    <property type="match status" value="1"/>
</dbReference>
<dbReference type="AlphaFoldDB" id="A0A1G9EKE6"/>
<reference evidence="4" key="1">
    <citation type="submission" date="2016-10" db="EMBL/GenBank/DDBJ databases">
        <authorList>
            <person name="Varghese N."/>
            <person name="Submissions S."/>
        </authorList>
    </citation>
    <scope>NUCLEOTIDE SEQUENCE [LARGE SCALE GENOMIC DNA]</scope>
    <source>
        <strain evidence="4">CGMCC 1.10658</strain>
    </source>
</reference>
<gene>
    <name evidence="3" type="ORF">SAMN05216212_3167</name>
</gene>
<dbReference type="Proteomes" id="UP000199305">
    <property type="component" value="Unassembled WGS sequence"/>
</dbReference>
<feature type="coiled-coil region" evidence="1">
    <location>
        <begin position="331"/>
        <end position="362"/>
    </location>
</feature>
<evidence type="ECO:0000313" key="4">
    <source>
        <dbReference type="Proteomes" id="UP000199305"/>
    </source>
</evidence>
<feature type="domain" description="Protein CR006 P-loop" evidence="2">
    <location>
        <begin position="11"/>
        <end position="720"/>
    </location>
</feature>
<dbReference type="PANTHER" id="PTHR32182">
    <property type="entry name" value="DNA REPLICATION AND REPAIR PROTEIN RECF"/>
    <property type="match status" value="1"/>
</dbReference>